<protein>
    <submittedName>
        <fullName evidence="2">D-alanyl-D-alanine carboxypeptidase family protein</fullName>
    </submittedName>
</protein>
<keyword evidence="2" id="KW-0121">Carboxypeptidase</keyword>
<dbReference type="SUPFAM" id="SSF55166">
    <property type="entry name" value="Hedgehog/DD-peptidase"/>
    <property type="match status" value="1"/>
</dbReference>
<name>A0ABR8VQZ9_9BACI</name>
<dbReference type="GO" id="GO:0004180">
    <property type="term" value="F:carboxypeptidase activity"/>
    <property type="evidence" value="ECO:0007669"/>
    <property type="project" value="UniProtKB-KW"/>
</dbReference>
<feature type="domain" description="D-alanyl-D-alanine carboxypeptidase-like core" evidence="1">
    <location>
        <begin position="52"/>
        <end position="176"/>
    </location>
</feature>
<dbReference type="InterPro" id="IPR009045">
    <property type="entry name" value="Zn_M74/Hedgehog-like"/>
</dbReference>
<evidence type="ECO:0000313" key="2">
    <source>
        <dbReference type="EMBL" id="MBD8007183.1"/>
    </source>
</evidence>
<dbReference type="RefSeq" id="WP_191815649.1">
    <property type="nucleotide sequence ID" value="NZ_JACSPV010000049.1"/>
</dbReference>
<keyword evidence="2" id="KW-0645">Protease</keyword>
<organism evidence="2 3">
    <name type="scientific">Bacillus norwichensis</name>
    <dbReference type="NCBI Taxonomy" id="2762217"/>
    <lineage>
        <taxon>Bacteria</taxon>
        <taxon>Bacillati</taxon>
        <taxon>Bacillota</taxon>
        <taxon>Bacilli</taxon>
        <taxon>Bacillales</taxon>
        <taxon>Bacillaceae</taxon>
        <taxon>Bacillus</taxon>
    </lineage>
</organism>
<gene>
    <name evidence="2" type="ORF">H9631_19150</name>
</gene>
<keyword evidence="3" id="KW-1185">Reference proteome</keyword>
<dbReference type="Proteomes" id="UP000648182">
    <property type="component" value="Unassembled WGS sequence"/>
</dbReference>
<keyword evidence="2" id="KW-0378">Hydrolase</keyword>
<evidence type="ECO:0000259" key="1">
    <source>
        <dbReference type="Pfam" id="PF02557"/>
    </source>
</evidence>
<reference evidence="2 3" key="1">
    <citation type="submission" date="2020-08" db="EMBL/GenBank/DDBJ databases">
        <title>A Genomic Blueprint of the Chicken Gut Microbiome.</title>
        <authorList>
            <person name="Gilroy R."/>
            <person name="Ravi A."/>
            <person name="Getino M."/>
            <person name="Pursley I."/>
            <person name="Horton D.L."/>
            <person name="Alikhan N.-F."/>
            <person name="Baker D."/>
            <person name="Gharbi K."/>
            <person name="Hall N."/>
            <person name="Watson M."/>
            <person name="Adriaenssens E.M."/>
            <person name="Foster-Nyarko E."/>
            <person name="Jarju S."/>
            <person name="Secka A."/>
            <person name="Antonio M."/>
            <person name="Oren A."/>
            <person name="Chaudhuri R."/>
            <person name="La Ragione R.M."/>
            <person name="Hildebrand F."/>
            <person name="Pallen M.J."/>
        </authorList>
    </citation>
    <scope>NUCLEOTIDE SEQUENCE [LARGE SCALE GENOMIC DNA]</scope>
    <source>
        <strain evidence="2 3">Sa1BUA2</strain>
    </source>
</reference>
<dbReference type="PANTHER" id="PTHR34385">
    <property type="entry name" value="D-ALANYL-D-ALANINE CARBOXYPEPTIDASE"/>
    <property type="match status" value="1"/>
</dbReference>
<dbReference type="PANTHER" id="PTHR34385:SF1">
    <property type="entry name" value="PEPTIDOGLYCAN L-ALANYL-D-GLUTAMATE ENDOPEPTIDASE CWLK"/>
    <property type="match status" value="1"/>
</dbReference>
<dbReference type="InterPro" id="IPR052179">
    <property type="entry name" value="DD-CPase-like"/>
</dbReference>
<sequence>MIMITLDKRDVYNGYQILINRDYPVREHYFDFSKLISIEHPNIPNSDILLELKTATLLEQLLNSICISNEIIPVSGYRDRAEQARIYRNSLLENGKTFTDQYVALPGRSEHQTGLAIDLAENANDIDFIRPYFPYTGICGDFRKKAASFGFIERYGKKKESITGISHEPWHFRYVGYPHAQIIEENQLCLEEYILTFIKEYSYGEKHLYIKDKMKTIEIFYVRADREKTMIELPEHNVYQLSGNNVDGFIVSLWRW</sequence>
<dbReference type="Gene3D" id="3.30.200.180">
    <property type="match status" value="1"/>
</dbReference>
<accession>A0ABR8VQZ9</accession>
<dbReference type="Pfam" id="PF02557">
    <property type="entry name" value="VanY"/>
    <property type="match status" value="1"/>
</dbReference>
<dbReference type="Gene3D" id="3.30.1380.10">
    <property type="match status" value="1"/>
</dbReference>
<evidence type="ECO:0000313" key="3">
    <source>
        <dbReference type="Proteomes" id="UP000648182"/>
    </source>
</evidence>
<dbReference type="InterPro" id="IPR003709">
    <property type="entry name" value="VanY-like_core_dom"/>
</dbReference>
<dbReference type="EMBL" id="JACSPV010000049">
    <property type="protein sequence ID" value="MBD8007183.1"/>
    <property type="molecule type" value="Genomic_DNA"/>
</dbReference>
<comment type="caution">
    <text evidence="2">The sequence shown here is derived from an EMBL/GenBank/DDBJ whole genome shotgun (WGS) entry which is preliminary data.</text>
</comment>
<proteinExistence type="predicted"/>